<protein>
    <submittedName>
        <fullName evidence="3">LysM peptidoglycan-binding domain-containing protein</fullName>
    </submittedName>
</protein>
<name>A0A734T1T2_SALER</name>
<evidence type="ECO:0000313" key="3">
    <source>
        <dbReference type="EMBL" id="HAE6558882.1"/>
    </source>
</evidence>
<dbReference type="SMART" id="SM00257">
    <property type="entry name" value="LysM"/>
    <property type="match status" value="1"/>
</dbReference>
<sequence>ASAHKGIPTTENPRERPQVNTRTTGKGSGHPPKKLSPLDEWKAGREKAIGNPDWYIYDNTIRKLVSEINRHLSTSKNIEKYKPLDWKLIKAMIWTETGAAVTAWKTRPIQIGNTGDEGIKEVVIPARPRKYNIIIPKTWNTYLINKTDLIRSNPEYNIRAGIALLMIKMSETEKDKIVYDNENEDTYEVVEGDRGYSSIAKKIGTTQSVLTKLNGVKVIHPGDKLKYKKAHLEQYIPGWLLFTPENIQKQYNIDPTKAQPGHRGDHTYAD</sequence>
<reference evidence="3" key="2">
    <citation type="submission" date="2018-07" db="EMBL/GenBank/DDBJ databases">
        <authorList>
            <consortium name="NCBI Pathogen Detection Project"/>
        </authorList>
    </citation>
    <scope>NUCLEOTIDE SEQUENCE</scope>
    <source>
        <strain evidence="3">15-6075</strain>
    </source>
</reference>
<dbReference type="EMBL" id="DAASQE010000158">
    <property type="protein sequence ID" value="HAE6558882.1"/>
    <property type="molecule type" value="Genomic_DNA"/>
</dbReference>
<organism evidence="3">
    <name type="scientific">Salmonella enterica</name>
    <name type="common">Salmonella choleraesuis</name>
    <dbReference type="NCBI Taxonomy" id="28901"/>
    <lineage>
        <taxon>Bacteria</taxon>
        <taxon>Pseudomonadati</taxon>
        <taxon>Pseudomonadota</taxon>
        <taxon>Gammaproteobacteria</taxon>
        <taxon>Enterobacterales</taxon>
        <taxon>Enterobacteriaceae</taxon>
        <taxon>Salmonella</taxon>
    </lineage>
</organism>
<dbReference type="AlphaFoldDB" id="A0A734T1T2"/>
<proteinExistence type="predicted"/>
<feature type="domain" description="LysM" evidence="2">
    <location>
        <begin position="186"/>
        <end position="228"/>
    </location>
</feature>
<dbReference type="CDD" id="cd00118">
    <property type="entry name" value="LysM"/>
    <property type="match status" value="1"/>
</dbReference>
<evidence type="ECO:0000259" key="2">
    <source>
        <dbReference type="SMART" id="SM00257"/>
    </source>
</evidence>
<comment type="caution">
    <text evidence="3">The sequence shown here is derived from an EMBL/GenBank/DDBJ whole genome shotgun (WGS) entry which is preliminary data.</text>
</comment>
<accession>A0A734T1T2</accession>
<evidence type="ECO:0000256" key="1">
    <source>
        <dbReference type="SAM" id="MobiDB-lite"/>
    </source>
</evidence>
<reference evidence="3" key="1">
    <citation type="journal article" date="2018" name="Genome Biol.">
        <title>SKESA: strategic k-mer extension for scrupulous assemblies.</title>
        <authorList>
            <person name="Souvorov A."/>
            <person name="Agarwala R."/>
            <person name="Lipman D.J."/>
        </authorList>
    </citation>
    <scope>NUCLEOTIDE SEQUENCE</scope>
    <source>
        <strain evidence="3">15-6075</strain>
    </source>
</reference>
<feature type="non-terminal residue" evidence="3">
    <location>
        <position position="1"/>
    </location>
</feature>
<gene>
    <name evidence="3" type="ORF">G4K56_004638</name>
</gene>
<feature type="non-terminal residue" evidence="3">
    <location>
        <position position="270"/>
    </location>
</feature>
<dbReference type="InterPro" id="IPR018392">
    <property type="entry name" value="LysM"/>
</dbReference>
<dbReference type="Pfam" id="PF01476">
    <property type="entry name" value="LysM"/>
    <property type="match status" value="1"/>
</dbReference>
<feature type="region of interest" description="Disordered" evidence="1">
    <location>
        <begin position="1"/>
        <end position="38"/>
    </location>
</feature>